<evidence type="ECO:0000256" key="3">
    <source>
        <dbReference type="ARBA" id="ARBA00022452"/>
    </source>
</evidence>
<keyword evidence="6" id="KW-0408">Iron</keyword>
<sequence>MNGNKIRATAFRLIGVSALALAASMPGIAQEQDEDTARLGTITVTAERRAESIQSVPIAVTALDAAALDARQIAEVQSLKSIVPNIVIEDAPGSGTSVKLFLRGVGTDNPVFSGDGAVGVYIDDVFIARALGANFDLYDVDRVEVLRGPQGTLYGRNSSGGALKIQTADPVMNETLVKAEVAAGNIGQIEAKAAFNLPVVEDKLAARVSLFSSSHDPIQENILDGSGAFDKSTQGGRAKLLWTASPDVRVVLAADFVRERSLPGEGVSFRDEDLNFDGIVDYSYDGSLYTYYSGLSNPYQSVDNSGLTAHVDWDLSGGMKFTSISAYRELDFGVRADSDGTVAARFEPNQRLENQTFSQEFNLSGGGDRFNWLGGLYYFQEQNDFLWDLTVFGNLGSPQNFQLFDQSTEAWAVFGQATFDVTDKLSVTGGLRYTEETKDFHADGFDKTGPAVAEGGTPTGTPAFTFDDSKDFGNTSYRASADYAFTENILGYVSYSTGYRSGGFNGGARTLAQVAAPPFDDETVDTAEIGMKSDWANGRLRFNATYFSSDFKNLQEASLQGGGFATLNSDAEISGFEIEASALLTDDFRVGFQGGTLDSEIKQNGNRAKYTPEFAYSVTADYNRSLANGGEFFASASAAHEDTYFPGIDNDPVREVPAHTIVDARIGYKLPGGQWEVELAGKNLFEEEYPTHSFNINLPPPPAGPGRLTTIMYPNRPRMVVLRVRVKM</sequence>
<feature type="domain" description="TonB-dependent receptor plug" evidence="16">
    <location>
        <begin position="53"/>
        <end position="162"/>
    </location>
</feature>
<comment type="caution">
    <text evidence="17">The sequence shown here is derived from an EMBL/GenBank/DDBJ whole genome shotgun (WGS) entry which is preliminary data.</text>
</comment>
<evidence type="ECO:0000256" key="11">
    <source>
        <dbReference type="PROSITE-ProRule" id="PRU01360"/>
    </source>
</evidence>
<feature type="compositionally biased region" description="Low complexity" evidence="13">
    <location>
        <begin position="448"/>
        <end position="463"/>
    </location>
</feature>
<keyword evidence="14" id="KW-0732">Signal</keyword>
<dbReference type="Pfam" id="PF00593">
    <property type="entry name" value="TonB_dep_Rec_b-barrel"/>
    <property type="match status" value="1"/>
</dbReference>
<evidence type="ECO:0000256" key="14">
    <source>
        <dbReference type="SAM" id="SignalP"/>
    </source>
</evidence>
<evidence type="ECO:0000256" key="13">
    <source>
        <dbReference type="SAM" id="MobiDB-lite"/>
    </source>
</evidence>
<keyword evidence="9 11" id="KW-0472">Membrane</keyword>
<dbReference type="GO" id="GO:0006826">
    <property type="term" value="P:iron ion transport"/>
    <property type="evidence" value="ECO:0007669"/>
    <property type="project" value="UniProtKB-KW"/>
</dbReference>
<dbReference type="PROSITE" id="PS52016">
    <property type="entry name" value="TONB_DEPENDENT_REC_3"/>
    <property type="match status" value="1"/>
</dbReference>
<comment type="similarity">
    <text evidence="11 12">Belongs to the TonB-dependent receptor family.</text>
</comment>
<dbReference type="PANTHER" id="PTHR32552:SF81">
    <property type="entry name" value="TONB-DEPENDENT OUTER MEMBRANE RECEPTOR"/>
    <property type="match status" value="1"/>
</dbReference>
<gene>
    <name evidence="17" type="ORF">HJO_06435</name>
</gene>
<keyword evidence="3 11" id="KW-1134">Transmembrane beta strand</keyword>
<dbReference type="Gene3D" id="2.40.170.20">
    <property type="entry name" value="TonB-dependent receptor, beta-barrel domain"/>
    <property type="match status" value="1"/>
</dbReference>
<dbReference type="PATRIC" id="fig|1280950.3.peg.1296"/>
<evidence type="ECO:0000259" key="16">
    <source>
        <dbReference type="Pfam" id="PF07715"/>
    </source>
</evidence>
<keyword evidence="18" id="KW-1185">Reference proteome</keyword>
<dbReference type="InterPro" id="IPR012910">
    <property type="entry name" value="Plug_dom"/>
</dbReference>
<evidence type="ECO:0000259" key="15">
    <source>
        <dbReference type="Pfam" id="PF00593"/>
    </source>
</evidence>
<dbReference type="STRING" id="1280950.HJO_06435"/>
<proteinExistence type="inferred from homology"/>
<organism evidence="17 18">
    <name type="scientific">Hyphomonas johnsonii MHS-2</name>
    <dbReference type="NCBI Taxonomy" id="1280950"/>
    <lineage>
        <taxon>Bacteria</taxon>
        <taxon>Pseudomonadati</taxon>
        <taxon>Pseudomonadota</taxon>
        <taxon>Alphaproteobacteria</taxon>
        <taxon>Hyphomonadales</taxon>
        <taxon>Hyphomonadaceae</taxon>
        <taxon>Hyphomonas</taxon>
    </lineage>
</organism>
<dbReference type="OrthoDB" id="7313036at2"/>
<dbReference type="Pfam" id="PF07715">
    <property type="entry name" value="Plug"/>
    <property type="match status" value="1"/>
</dbReference>
<dbReference type="AlphaFoldDB" id="A0A059FS31"/>
<evidence type="ECO:0000313" key="18">
    <source>
        <dbReference type="Proteomes" id="UP000025171"/>
    </source>
</evidence>
<dbReference type="Proteomes" id="UP000025171">
    <property type="component" value="Unassembled WGS sequence"/>
</dbReference>
<evidence type="ECO:0000256" key="6">
    <source>
        <dbReference type="ARBA" id="ARBA00023004"/>
    </source>
</evidence>
<dbReference type="InterPro" id="IPR036942">
    <property type="entry name" value="Beta-barrel_TonB_sf"/>
</dbReference>
<dbReference type="RefSeq" id="WP_035615111.1">
    <property type="nucleotide sequence ID" value="NZ_ARYK01000002.1"/>
</dbReference>
<dbReference type="InterPro" id="IPR039426">
    <property type="entry name" value="TonB-dep_rcpt-like"/>
</dbReference>
<dbReference type="SUPFAM" id="SSF56935">
    <property type="entry name" value="Porins"/>
    <property type="match status" value="1"/>
</dbReference>
<comment type="subcellular location">
    <subcellularLocation>
        <location evidence="1 11">Cell outer membrane</location>
        <topology evidence="1 11">Multi-pass membrane protein</topology>
    </subcellularLocation>
</comment>
<feature type="chain" id="PRO_5001573320" evidence="14">
    <location>
        <begin position="23"/>
        <end position="728"/>
    </location>
</feature>
<evidence type="ECO:0000256" key="5">
    <source>
        <dbReference type="ARBA" id="ARBA00022692"/>
    </source>
</evidence>
<keyword evidence="7" id="KW-0406">Ion transport</keyword>
<keyword evidence="5 11" id="KW-0812">Transmembrane</keyword>
<feature type="signal peptide" evidence="14">
    <location>
        <begin position="1"/>
        <end position="22"/>
    </location>
</feature>
<evidence type="ECO:0000256" key="4">
    <source>
        <dbReference type="ARBA" id="ARBA00022496"/>
    </source>
</evidence>
<feature type="domain" description="TonB-dependent receptor-like beta-barrel" evidence="15">
    <location>
        <begin position="275"/>
        <end position="684"/>
    </location>
</feature>
<keyword evidence="8 12" id="KW-0798">TonB box</keyword>
<evidence type="ECO:0000313" key="17">
    <source>
        <dbReference type="EMBL" id="KCZ93470.1"/>
    </source>
</evidence>
<keyword evidence="2 11" id="KW-0813">Transport</keyword>
<dbReference type="EMBL" id="ARYK01000002">
    <property type="protein sequence ID" value="KCZ93470.1"/>
    <property type="molecule type" value="Genomic_DNA"/>
</dbReference>
<name>A0A059FS31_9PROT</name>
<keyword evidence="4" id="KW-0410">Iron transport</keyword>
<evidence type="ECO:0000256" key="1">
    <source>
        <dbReference type="ARBA" id="ARBA00004571"/>
    </source>
</evidence>
<evidence type="ECO:0000256" key="10">
    <source>
        <dbReference type="ARBA" id="ARBA00023237"/>
    </source>
</evidence>
<evidence type="ECO:0000256" key="8">
    <source>
        <dbReference type="ARBA" id="ARBA00023077"/>
    </source>
</evidence>
<dbReference type="GO" id="GO:0009279">
    <property type="term" value="C:cell outer membrane"/>
    <property type="evidence" value="ECO:0007669"/>
    <property type="project" value="UniProtKB-SubCell"/>
</dbReference>
<evidence type="ECO:0000256" key="2">
    <source>
        <dbReference type="ARBA" id="ARBA00022448"/>
    </source>
</evidence>
<protein>
    <submittedName>
        <fullName evidence="17">TonB-dependent receptor</fullName>
    </submittedName>
</protein>
<evidence type="ECO:0000256" key="9">
    <source>
        <dbReference type="ARBA" id="ARBA00023136"/>
    </source>
</evidence>
<dbReference type="InterPro" id="IPR000531">
    <property type="entry name" value="Beta-barrel_TonB"/>
</dbReference>
<evidence type="ECO:0000256" key="12">
    <source>
        <dbReference type="RuleBase" id="RU003357"/>
    </source>
</evidence>
<accession>A0A059FS31</accession>
<feature type="region of interest" description="Disordered" evidence="13">
    <location>
        <begin position="444"/>
        <end position="465"/>
    </location>
</feature>
<keyword evidence="17" id="KW-0675">Receptor</keyword>
<reference evidence="17 18" key="1">
    <citation type="journal article" date="2014" name="Antonie Van Leeuwenhoek">
        <title>Hyphomonas beringensis sp. nov. and Hyphomonas chukchiensis sp. nov., isolated from surface seawater of the Bering Sea and Chukchi Sea.</title>
        <authorList>
            <person name="Li C."/>
            <person name="Lai Q."/>
            <person name="Li G."/>
            <person name="Dong C."/>
            <person name="Wang J."/>
            <person name="Liao Y."/>
            <person name="Shao Z."/>
        </authorList>
    </citation>
    <scope>NUCLEOTIDE SEQUENCE [LARGE SCALE GENOMIC DNA]</scope>
    <source>
        <strain evidence="17 18">MHS-2</strain>
    </source>
</reference>
<keyword evidence="10 11" id="KW-0998">Cell outer membrane</keyword>
<evidence type="ECO:0000256" key="7">
    <source>
        <dbReference type="ARBA" id="ARBA00023065"/>
    </source>
</evidence>
<dbReference type="PANTHER" id="PTHR32552">
    <property type="entry name" value="FERRICHROME IRON RECEPTOR-RELATED"/>
    <property type="match status" value="1"/>
</dbReference>
<dbReference type="eggNOG" id="COG4206">
    <property type="taxonomic scope" value="Bacteria"/>
</dbReference>